<comment type="subcellular location">
    <subcellularLocation>
        <location evidence="1">Membrane</location>
        <topology evidence="1">Multi-pass membrane protein</topology>
    </subcellularLocation>
</comment>
<dbReference type="InterPro" id="IPR044878">
    <property type="entry name" value="UbiA_sf"/>
</dbReference>
<feature type="transmembrane region" description="Helical" evidence="5">
    <location>
        <begin position="368"/>
        <end position="390"/>
    </location>
</feature>
<reference evidence="6" key="1">
    <citation type="journal article" date="2020" name="mSystems">
        <title>Genome- and Community-Level Interaction Insights into Carbon Utilization and Element Cycling Functions of Hydrothermarchaeota in Hydrothermal Sediment.</title>
        <authorList>
            <person name="Zhou Z."/>
            <person name="Liu Y."/>
            <person name="Xu W."/>
            <person name="Pan J."/>
            <person name="Luo Z.H."/>
            <person name="Li M."/>
        </authorList>
    </citation>
    <scope>NUCLEOTIDE SEQUENCE [LARGE SCALE GENOMIC DNA]</scope>
    <source>
        <strain evidence="6">SpSt-876</strain>
    </source>
</reference>
<evidence type="ECO:0000256" key="3">
    <source>
        <dbReference type="ARBA" id="ARBA00022989"/>
    </source>
</evidence>
<evidence type="ECO:0000256" key="1">
    <source>
        <dbReference type="ARBA" id="ARBA00004141"/>
    </source>
</evidence>
<keyword evidence="2 5" id="KW-0812">Transmembrane</keyword>
<dbReference type="AlphaFoldDB" id="A0A7C6ECP7"/>
<name>A0A7C6ECP7_UNCW3</name>
<feature type="transmembrane region" description="Helical" evidence="5">
    <location>
        <begin position="166"/>
        <end position="190"/>
    </location>
</feature>
<accession>A0A7C6ECP7</accession>
<feature type="transmembrane region" description="Helical" evidence="5">
    <location>
        <begin position="273"/>
        <end position="297"/>
    </location>
</feature>
<feature type="transmembrane region" description="Helical" evidence="5">
    <location>
        <begin position="12"/>
        <end position="30"/>
    </location>
</feature>
<gene>
    <name evidence="6" type="ORF">ENW73_01470</name>
</gene>
<dbReference type="Gene3D" id="1.10.357.140">
    <property type="entry name" value="UbiA prenyltransferase"/>
    <property type="match status" value="1"/>
</dbReference>
<feature type="transmembrane region" description="Helical" evidence="5">
    <location>
        <begin position="343"/>
        <end position="361"/>
    </location>
</feature>
<feature type="transmembrane region" description="Helical" evidence="5">
    <location>
        <begin position="466"/>
        <end position="484"/>
    </location>
</feature>
<protein>
    <submittedName>
        <fullName evidence="6">Uncharacterized protein</fullName>
    </submittedName>
</protein>
<organism evidence="6">
    <name type="scientific">candidate division WOR-3 bacterium</name>
    <dbReference type="NCBI Taxonomy" id="2052148"/>
    <lineage>
        <taxon>Bacteria</taxon>
        <taxon>Bacteria division WOR-3</taxon>
    </lineage>
</organism>
<dbReference type="GO" id="GO:0016765">
    <property type="term" value="F:transferase activity, transferring alkyl or aryl (other than methyl) groups"/>
    <property type="evidence" value="ECO:0007669"/>
    <property type="project" value="InterPro"/>
</dbReference>
<dbReference type="PANTHER" id="PTHR42723">
    <property type="entry name" value="CHLOROPHYLL SYNTHASE"/>
    <property type="match status" value="1"/>
</dbReference>
<sequence>MNKLITHLEATPLHLSFLTVFSFIFLRIFFEPLEAVRRSGFRLGYGEFNYPAVIQYFIHFPFFYLSLFLLLVMVIAITIKEEIKKVTGVGSVGLGLILFVPIIDWIVGGGYLLTYPLRLKTFFIHFLNPWQSLVPIGVSPGQRVIIILIAFLIAFYAYLKRKRLALALSLFVIPLGIIIFWGALPTIIALDKPEDVYLTGGVLNSDQQKFAIIFALLLFCLFFIYYRLLNQASFKILINSLRWERMLFYSGIGIFGFILAKRGQLAISGLFDLLGLVLLVLSLALGFQSAQVINDFFDIESDRLSRKRNPLGQGIEKNYYLIWGFCLITLSLTFALIINYFCFLLMFSFLLLSIIYSVPPIRLKRVPLLSTFILAVAAILGIAMGCSLFWGNYALSVIPKRILIPTLLGITLGFIAKDIQDVNGDRITRVITLPSLFYKDSIVGRLPIAIIIGISYSCYIIFIPKVWIGAVIFSLLTISYTIFIKKPKEWFYFVMLYSFGVYLLILLKSV</sequence>
<feature type="transmembrane region" description="Helical" evidence="5">
    <location>
        <begin position="247"/>
        <end position="267"/>
    </location>
</feature>
<proteinExistence type="predicted"/>
<evidence type="ECO:0000313" key="6">
    <source>
        <dbReference type="EMBL" id="HHS51522.1"/>
    </source>
</evidence>
<evidence type="ECO:0000256" key="2">
    <source>
        <dbReference type="ARBA" id="ARBA00022692"/>
    </source>
</evidence>
<feature type="transmembrane region" description="Helical" evidence="5">
    <location>
        <begin position="442"/>
        <end position="459"/>
    </location>
</feature>
<dbReference type="EMBL" id="DTLI01000032">
    <property type="protein sequence ID" value="HHS51522.1"/>
    <property type="molecule type" value="Genomic_DNA"/>
</dbReference>
<keyword evidence="4 5" id="KW-0472">Membrane</keyword>
<dbReference type="GO" id="GO:0016020">
    <property type="term" value="C:membrane"/>
    <property type="evidence" value="ECO:0007669"/>
    <property type="project" value="UniProtKB-SubCell"/>
</dbReference>
<comment type="caution">
    <text evidence="6">The sequence shown here is derived from an EMBL/GenBank/DDBJ whole genome shotgun (WGS) entry which is preliminary data.</text>
</comment>
<dbReference type="Pfam" id="PF01040">
    <property type="entry name" value="UbiA"/>
    <property type="match status" value="1"/>
</dbReference>
<feature type="transmembrane region" description="Helical" evidence="5">
    <location>
        <begin position="133"/>
        <end position="159"/>
    </location>
</feature>
<dbReference type="InterPro" id="IPR050475">
    <property type="entry name" value="Prenyltransferase_related"/>
</dbReference>
<dbReference type="PANTHER" id="PTHR42723:SF1">
    <property type="entry name" value="CHLOROPHYLL SYNTHASE, CHLOROPLASTIC"/>
    <property type="match status" value="1"/>
</dbReference>
<dbReference type="InterPro" id="IPR000537">
    <property type="entry name" value="UbiA_prenyltransferase"/>
</dbReference>
<feature type="transmembrane region" description="Helical" evidence="5">
    <location>
        <begin position="210"/>
        <end position="226"/>
    </location>
</feature>
<feature type="transmembrane region" description="Helical" evidence="5">
    <location>
        <begin position="50"/>
        <end position="77"/>
    </location>
</feature>
<keyword evidence="3 5" id="KW-1133">Transmembrane helix</keyword>
<feature type="transmembrane region" description="Helical" evidence="5">
    <location>
        <begin position="89"/>
        <end position="113"/>
    </location>
</feature>
<feature type="transmembrane region" description="Helical" evidence="5">
    <location>
        <begin position="490"/>
        <end position="507"/>
    </location>
</feature>
<evidence type="ECO:0000256" key="5">
    <source>
        <dbReference type="SAM" id="Phobius"/>
    </source>
</evidence>
<evidence type="ECO:0000256" key="4">
    <source>
        <dbReference type="ARBA" id="ARBA00023136"/>
    </source>
</evidence>